<dbReference type="InterPro" id="IPR036628">
    <property type="entry name" value="Clp_N_dom_sf"/>
</dbReference>
<evidence type="ECO:0000256" key="5">
    <source>
        <dbReference type="ARBA" id="ARBA00022840"/>
    </source>
</evidence>
<dbReference type="PATRIC" id="fig|1236703.3.peg.645"/>
<keyword evidence="12" id="KW-1185">Reference proteome</keyword>
<dbReference type="InterPro" id="IPR041546">
    <property type="entry name" value="ClpA/ClpB_AAA_lid"/>
</dbReference>
<organism evidence="11 12">
    <name type="scientific">Candidatus Photodesmus katoptron Akat1</name>
    <dbReference type="NCBI Taxonomy" id="1236703"/>
    <lineage>
        <taxon>Bacteria</taxon>
        <taxon>Pseudomonadati</taxon>
        <taxon>Pseudomonadota</taxon>
        <taxon>Gammaproteobacteria</taxon>
        <taxon>Vibrionales</taxon>
        <taxon>Vibrionaceae</taxon>
        <taxon>Candidatus Photodesmus</taxon>
    </lineage>
</organism>
<dbReference type="Pfam" id="PF10431">
    <property type="entry name" value="ClpB_D2-small"/>
    <property type="match status" value="1"/>
</dbReference>
<dbReference type="InterPro" id="IPR001270">
    <property type="entry name" value="ClpA/B"/>
</dbReference>
<dbReference type="InterPro" id="IPR028299">
    <property type="entry name" value="ClpA/B_CS2"/>
</dbReference>
<name>S3DZI7_9GAMM</name>
<feature type="coiled-coil region" evidence="9">
    <location>
        <begin position="413"/>
        <end position="462"/>
    </location>
</feature>
<dbReference type="EMBL" id="AMSD01000002">
    <property type="protein sequence ID" value="EPE37331.1"/>
    <property type="molecule type" value="Genomic_DNA"/>
</dbReference>
<dbReference type="FunFam" id="3.40.50.300:FF:000010">
    <property type="entry name" value="Chaperone clpB 1, putative"/>
    <property type="match status" value="1"/>
</dbReference>
<dbReference type="Pfam" id="PF02861">
    <property type="entry name" value="Clp_N"/>
    <property type="match status" value="1"/>
</dbReference>
<dbReference type="Gene3D" id="3.40.50.300">
    <property type="entry name" value="P-loop containing nucleotide triphosphate hydrolases"/>
    <property type="match status" value="3"/>
</dbReference>
<dbReference type="SMART" id="SM01086">
    <property type="entry name" value="ClpB_D2-small"/>
    <property type="match status" value="1"/>
</dbReference>
<feature type="domain" description="Clp R" evidence="10">
    <location>
        <begin position="3"/>
        <end position="147"/>
    </location>
</feature>
<dbReference type="InterPro" id="IPR004176">
    <property type="entry name" value="Clp_R_N"/>
</dbReference>
<evidence type="ECO:0000256" key="7">
    <source>
        <dbReference type="ARBA" id="ARBA00026057"/>
    </source>
</evidence>
<evidence type="ECO:0000256" key="9">
    <source>
        <dbReference type="SAM" id="Coils"/>
    </source>
</evidence>
<dbReference type="GO" id="GO:0034605">
    <property type="term" value="P:cellular response to heat"/>
    <property type="evidence" value="ECO:0007669"/>
    <property type="project" value="TreeGrafter"/>
</dbReference>
<accession>S3DZI7</accession>
<dbReference type="SMART" id="SM00382">
    <property type="entry name" value="AAA"/>
    <property type="match status" value="2"/>
</dbReference>
<dbReference type="RefSeq" id="WP_016503963.1">
    <property type="nucleotide sequence ID" value="NZ_AMSD01000002.1"/>
</dbReference>
<dbReference type="CDD" id="cd19499">
    <property type="entry name" value="RecA-like_ClpB_Hsp104-like"/>
    <property type="match status" value="1"/>
</dbReference>
<dbReference type="GO" id="GO:0005524">
    <property type="term" value="F:ATP binding"/>
    <property type="evidence" value="ECO:0007669"/>
    <property type="project" value="UniProtKB-KW"/>
</dbReference>
<reference evidence="11 12" key="1">
    <citation type="journal article" date="2014" name="Environ. Microbiol.">
        <title>Genomic signatures of obligate host dependence in the luminous bacterial symbiont of a vertebrate.</title>
        <authorList>
            <person name="Hendry T.A."/>
            <person name="de Wet J.R."/>
            <person name="Dunlap P.V."/>
        </authorList>
    </citation>
    <scope>NUCLEOTIDE SEQUENCE [LARGE SCALE GENOMIC DNA]</scope>
    <source>
        <strain evidence="11 12">Akat1</strain>
    </source>
</reference>
<dbReference type="GO" id="GO:0005737">
    <property type="term" value="C:cytoplasm"/>
    <property type="evidence" value="ECO:0007669"/>
    <property type="project" value="TreeGrafter"/>
</dbReference>
<evidence type="ECO:0000256" key="6">
    <source>
        <dbReference type="ARBA" id="ARBA00023186"/>
    </source>
</evidence>
<dbReference type="eggNOG" id="COG0542">
    <property type="taxonomic scope" value="Bacteria"/>
</dbReference>
<comment type="subunit">
    <text evidence="7">Homohexamer. The oligomerization is ATP-dependent.</text>
</comment>
<dbReference type="PANTHER" id="PTHR11638:SF18">
    <property type="entry name" value="HEAT SHOCK PROTEIN 104"/>
    <property type="match status" value="1"/>
</dbReference>
<protein>
    <recommendedName>
        <fullName evidence="2">Chaperone protein ClpB</fullName>
    </recommendedName>
</protein>
<dbReference type="Pfam" id="PF00004">
    <property type="entry name" value="AAA"/>
    <property type="match status" value="1"/>
</dbReference>
<keyword evidence="6" id="KW-0143">Chaperone</keyword>
<dbReference type="CDD" id="cd00009">
    <property type="entry name" value="AAA"/>
    <property type="match status" value="1"/>
</dbReference>
<dbReference type="PRINTS" id="PR00300">
    <property type="entry name" value="CLPPROTEASEA"/>
</dbReference>
<comment type="caution">
    <text evidence="11">The sequence shown here is derived from an EMBL/GenBank/DDBJ whole genome shotgun (WGS) entry which is preliminary data.</text>
</comment>
<dbReference type="PROSITE" id="PS00871">
    <property type="entry name" value="CLPAB_2"/>
    <property type="match status" value="1"/>
</dbReference>
<keyword evidence="9" id="KW-0175">Coiled coil</keyword>
<evidence type="ECO:0000256" key="4">
    <source>
        <dbReference type="ARBA" id="ARBA00022741"/>
    </source>
</evidence>
<keyword evidence="3 8" id="KW-0677">Repeat</keyword>
<proteinExistence type="inferred from homology"/>
<evidence type="ECO:0000313" key="12">
    <source>
        <dbReference type="Proteomes" id="UP000053688"/>
    </source>
</evidence>
<dbReference type="Proteomes" id="UP000053688">
    <property type="component" value="Unassembled WGS sequence"/>
</dbReference>
<dbReference type="STRING" id="28176.CF66_9028"/>
<evidence type="ECO:0000259" key="10">
    <source>
        <dbReference type="PROSITE" id="PS51903"/>
    </source>
</evidence>
<evidence type="ECO:0000256" key="3">
    <source>
        <dbReference type="ARBA" id="ARBA00022737"/>
    </source>
</evidence>
<keyword evidence="5" id="KW-0067">ATP-binding</keyword>
<dbReference type="InterPro" id="IPR003593">
    <property type="entry name" value="AAA+_ATPase"/>
</dbReference>
<dbReference type="Pfam" id="PF17871">
    <property type="entry name" value="AAA_lid_9"/>
    <property type="match status" value="1"/>
</dbReference>
<evidence type="ECO:0000256" key="2">
    <source>
        <dbReference type="ARBA" id="ARBA00017574"/>
    </source>
</evidence>
<dbReference type="Gene3D" id="1.10.8.60">
    <property type="match status" value="1"/>
</dbReference>
<dbReference type="InterPro" id="IPR003959">
    <property type="entry name" value="ATPase_AAA_core"/>
</dbReference>
<dbReference type="FunFam" id="3.40.50.300:FF:000025">
    <property type="entry name" value="ATP-dependent Clp protease subunit"/>
    <property type="match status" value="1"/>
</dbReference>
<keyword evidence="4" id="KW-0547">Nucleotide-binding</keyword>
<dbReference type="InterPro" id="IPR019489">
    <property type="entry name" value="Clp_ATPase_C"/>
</dbReference>
<dbReference type="Gene3D" id="1.10.1780.10">
    <property type="entry name" value="Clp, N-terminal domain"/>
    <property type="match status" value="1"/>
</dbReference>
<dbReference type="FunFam" id="3.40.50.300:FF:000120">
    <property type="entry name" value="ATP-dependent chaperone ClpB"/>
    <property type="match status" value="1"/>
</dbReference>
<dbReference type="Pfam" id="PF07724">
    <property type="entry name" value="AAA_2"/>
    <property type="match status" value="1"/>
</dbReference>
<dbReference type="InterPro" id="IPR050130">
    <property type="entry name" value="ClpA_ClpB"/>
</dbReference>
<dbReference type="PANTHER" id="PTHR11638">
    <property type="entry name" value="ATP-DEPENDENT CLP PROTEASE"/>
    <property type="match status" value="1"/>
</dbReference>
<dbReference type="InterPro" id="IPR027417">
    <property type="entry name" value="P-loop_NTPase"/>
</dbReference>
<evidence type="ECO:0000256" key="8">
    <source>
        <dbReference type="PROSITE-ProRule" id="PRU01251"/>
    </source>
</evidence>
<evidence type="ECO:0000256" key="1">
    <source>
        <dbReference type="ARBA" id="ARBA00008675"/>
    </source>
</evidence>
<dbReference type="AlphaFoldDB" id="S3DZI7"/>
<evidence type="ECO:0000313" key="11">
    <source>
        <dbReference type="EMBL" id="EPE37331.1"/>
    </source>
</evidence>
<sequence length="843" mass="96295">MHLDRFTDKLQLAISNSYDLALSHLHKYIEPIHLMRALLDDRSANSIRVLLTMLDIDIFQMNSRLNFFLENVSKASSIDNELKFSSSIGRLFNLCNLIAKKRQDSYISPEVFLLAAIEDNGVLGILLKKFYLTEEKLLDVIEQMHKSKQINISNTKELKGVLNKFTIDLTKHAKEGKIDPVIGRNNEIRRTIQILQRRSKNNPVIIGKPGVGKTAIVEGLAQRIVNNEVPEGLIGKRLLILDMVALITGAKYRAEFEERLKSVLNEIFHQEGNIILFIDELHTIAGVGKSEDAIDAGNILKLALSRSELHCVGATTLDKYCQYIEKDPAIERRFQKILIDEPTVNDTISILRGLKERYELYHHVEITDLAIVASASLSHRYISDRQLPDKAIDLMDEAASSIRMQIDSKPKSLVQLERKIIQLKIEQKALNSKNDMVSKKRLETIKLELKDKENAFSKLEKIWNSEKAMLSDAQYMKSALEQARIDMECAARIADLNRMSELQYSRIPKLERQLKQIIQSEIKESTLLRNKVTDHEIAEVLSKQTGIPVCQILTEEKEKLLCMENFLHQRVIGQSKAIKVVSDAIRRNRCGLSDPNKPVGTFLFLGQTGVGKTKLCKVLAYFMFNSEDSLIRLDMSEFMEKHSVARLVGAPPGYVGYENGGYLTEAVRRKPYSVILLDEIEKAHPDIFNILLQVLDDGRLTDSQGRTVNFRNTVIIMTSNLGSEWIQRNTVLDYQEIKNEIMGLLNKQFRPEFLNRIDENVVFNPLTIDNIKKIAKIELENLINRMEINGYELNVSNDVLDLIAQIGFDPLFGARQLKRAIQQKIENQLARVILSDEFYRDKK</sequence>
<dbReference type="GO" id="GO:0016887">
    <property type="term" value="F:ATP hydrolysis activity"/>
    <property type="evidence" value="ECO:0007669"/>
    <property type="project" value="InterPro"/>
</dbReference>
<dbReference type="SUPFAM" id="SSF52540">
    <property type="entry name" value="P-loop containing nucleoside triphosphate hydrolases"/>
    <property type="match status" value="2"/>
</dbReference>
<comment type="similarity">
    <text evidence="1">Belongs to the ClpA/ClpB family.</text>
</comment>
<gene>
    <name evidence="11" type="ORF">O1U_0631</name>
</gene>
<dbReference type="PROSITE" id="PS51903">
    <property type="entry name" value="CLP_R"/>
    <property type="match status" value="1"/>
</dbReference>
<dbReference type="SUPFAM" id="SSF81923">
    <property type="entry name" value="Double Clp-N motif"/>
    <property type="match status" value="1"/>
</dbReference>